<feature type="transmembrane region" description="Helical" evidence="17">
    <location>
        <begin position="44"/>
        <end position="70"/>
    </location>
</feature>
<comment type="catalytic activity">
    <reaction evidence="15">
        <text>Preferential cleavage: (Ac)2-L-Lys-D-Ala-|-D-Ala. Also transpeptidation of peptidyl-alanyl moieties that are N-acyl substituents of D-alanine.</text>
        <dbReference type="EC" id="3.4.16.4"/>
    </reaction>
</comment>
<feature type="domain" description="Glycosyl transferase family 51" evidence="19">
    <location>
        <begin position="96"/>
        <end position="270"/>
    </location>
</feature>
<dbReference type="InterPro" id="IPR023346">
    <property type="entry name" value="Lysozyme-like_dom_sf"/>
</dbReference>
<dbReference type="Gene3D" id="3.40.710.10">
    <property type="entry name" value="DD-peptidase/beta-lactamase superfamily"/>
    <property type="match status" value="1"/>
</dbReference>
<dbReference type="InterPro" id="IPR012338">
    <property type="entry name" value="Beta-lactam/transpept-like"/>
</dbReference>
<dbReference type="GO" id="GO:0009002">
    <property type="term" value="F:serine-type D-Ala-D-Ala carboxypeptidase activity"/>
    <property type="evidence" value="ECO:0007669"/>
    <property type="project" value="UniProtKB-EC"/>
</dbReference>
<dbReference type="PANTHER" id="PTHR32282:SF11">
    <property type="entry name" value="PENICILLIN-BINDING PROTEIN 1B"/>
    <property type="match status" value="1"/>
</dbReference>
<reference evidence="20 21" key="1">
    <citation type="journal article" date="2016" name="Nat. Commun.">
        <title>Thousands of microbial genomes shed light on interconnected biogeochemical processes in an aquifer system.</title>
        <authorList>
            <person name="Anantharaman K."/>
            <person name="Brown C.T."/>
            <person name="Hug L.A."/>
            <person name="Sharon I."/>
            <person name="Castelle C.J."/>
            <person name="Probst A.J."/>
            <person name="Thomas B.C."/>
            <person name="Singh A."/>
            <person name="Wilkins M.J."/>
            <person name="Karaoz U."/>
            <person name="Brodie E.L."/>
            <person name="Williams K.H."/>
            <person name="Hubbard S.S."/>
            <person name="Banfield J.F."/>
        </authorList>
    </citation>
    <scope>NUCLEOTIDE SEQUENCE [LARGE SCALE GENOMIC DNA]</scope>
</reference>
<evidence type="ECO:0000256" key="13">
    <source>
        <dbReference type="ARBA" id="ARBA00023268"/>
    </source>
</evidence>
<keyword evidence="10" id="KW-0133">Cell shape</keyword>
<comment type="caution">
    <text evidence="20">The sequence shown here is derived from an EMBL/GenBank/DDBJ whole genome shotgun (WGS) entry which is preliminary data.</text>
</comment>
<dbReference type="EMBL" id="MFFB01000013">
    <property type="protein sequence ID" value="OGE94533.1"/>
    <property type="molecule type" value="Genomic_DNA"/>
</dbReference>
<dbReference type="GO" id="GO:0005886">
    <property type="term" value="C:plasma membrane"/>
    <property type="evidence" value="ECO:0007669"/>
    <property type="project" value="UniProtKB-SubCell"/>
</dbReference>
<dbReference type="AlphaFoldDB" id="A0A1F5PX96"/>
<dbReference type="STRING" id="1817841.A3B10_00010"/>
<keyword evidence="6" id="KW-0645">Protease</keyword>
<keyword evidence="4" id="KW-1003">Cell membrane</keyword>
<keyword evidence="8" id="KW-0808">Transferase</keyword>
<name>A0A1F5PX96_9BACT</name>
<evidence type="ECO:0000256" key="9">
    <source>
        <dbReference type="ARBA" id="ARBA00022801"/>
    </source>
</evidence>
<evidence type="ECO:0000256" key="7">
    <source>
        <dbReference type="ARBA" id="ARBA00022676"/>
    </source>
</evidence>
<dbReference type="Pfam" id="PF00912">
    <property type="entry name" value="Transgly"/>
    <property type="match status" value="1"/>
</dbReference>
<keyword evidence="17" id="KW-0812">Transmembrane</keyword>
<gene>
    <name evidence="20" type="ORF">A3B10_00010</name>
</gene>
<comment type="similarity">
    <text evidence="2">In the C-terminal section; belongs to the transpeptidase family.</text>
</comment>
<comment type="subcellular location">
    <subcellularLocation>
        <location evidence="1">Cell membrane</location>
    </subcellularLocation>
</comment>
<evidence type="ECO:0000313" key="20">
    <source>
        <dbReference type="EMBL" id="OGE94533.1"/>
    </source>
</evidence>
<dbReference type="InterPro" id="IPR001264">
    <property type="entry name" value="Glyco_trans_51"/>
</dbReference>
<dbReference type="Pfam" id="PF00905">
    <property type="entry name" value="Transpeptidase"/>
    <property type="match status" value="1"/>
</dbReference>
<evidence type="ECO:0000256" key="8">
    <source>
        <dbReference type="ARBA" id="ARBA00022679"/>
    </source>
</evidence>
<keyword evidence="7" id="KW-0328">Glycosyltransferase</keyword>
<evidence type="ECO:0000256" key="16">
    <source>
        <dbReference type="ARBA" id="ARBA00049902"/>
    </source>
</evidence>
<evidence type="ECO:0000313" key="21">
    <source>
        <dbReference type="Proteomes" id="UP000177281"/>
    </source>
</evidence>
<dbReference type="Proteomes" id="UP000177281">
    <property type="component" value="Unassembled WGS sequence"/>
</dbReference>
<dbReference type="GO" id="GO:0008658">
    <property type="term" value="F:penicillin binding"/>
    <property type="evidence" value="ECO:0007669"/>
    <property type="project" value="InterPro"/>
</dbReference>
<evidence type="ECO:0000256" key="5">
    <source>
        <dbReference type="ARBA" id="ARBA00022645"/>
    </source>
</evidence>
<keyword evidence="17" id="KW-1133">Transmembrane helix</keyword>
<evidence type="ECO:0000256" key="6">
    <source>
        <dbReference type="ARBA" id="ARBA00022670"/>
    </source>
</evidence>
<evidence type="ECO:0000256" key="10">
    <source>
        <dbReference type="ARBA" id="ARBA00022960"/>
    </source>
</evidence>
<evidence type="ECO:0000256" key="11">
    <source>
        <dbReference type="ARBA" id="ARBA00022984"/>
    </source>
</evidence>
<keyword evidence="13" id="KW-0511">Multifunctional enzyme</keyword>
<dbReference type="SUPFAM" id="SSF56601">
    <property type="entry name" value="beta-lactamase/transpeptidase-like"/>
    <property type="match status" value="1"/>
</dbReference>
<keyword evidence="14" id="KW-0961">Cell wall biogenesis/degradation</keyword>
<comment type="similarity">
    <text evidence="3">In the N-terminal section; belongs to the glycosyltransferase 51 family.</text>
</comment>
<comment type="catalytic activity">
    <reaction evidence="16">
        <text>[GlcNAc-(1-&gt;4)-Mur2Ac(oyl-L-Ala-gamma-D-Glu-L-Lys-D-Ala-D-Ala)](n)-di-trans,octa-cis-undecaprenyl diphosphate + beta-D-GlcNAc-(1-&gt;4)-Mur2Ac(oyl-L-Ala-gamma-D-Glu-L-Lys-D-Ala-D-Ala)-di-trans,octa-cis-undecaprenyl diphosphate = [GlcNAc-(1-&gt;4)-Mur2Ac(oyl-L-Ala-gamma-D-Glu-L-Lys-D-Ala-D-Ala)](n+1)-di-trans,octa-cis-undecaprenyl diphosphate + di-trans,octa-cis-undecaprenyl diphosphate + H(+)</text>
        <dbReference type="Rhea" id="RHEA:23708"/>
        <dbReference type="Rhea" id="RHEA-COMP:9602"/>
        <dbReference type="Rhea" id="RHEA-COMP:9603"/>
        <dbReference type="ChEBI" id="CHEBI:15378"/>
        <dbReference type="ChEBI" id="CHEBI:58405"/>
        <dbReference type="ChEBI" id="CHEBI:60033"/>
        <dbReference type="ChEBI" id="CHEBI:78435"/>
        <dbReference type="EC" id="2.4.99.28"/>
    </reaction>
</comment>
<dbReference type="NCBIfam" id="TIGR02074">
    <property type="entry name" value="PBP_1a_fam"/>
    <property type="match status" value="1"/>
</dbReference>
<dbReference type="SUPFAM" id="SSF53955">
    <property type="entry name" value="Lysozyme-like"/>
    <property type="match status" value="1"/>
</dbReference>
<keyword evidence="9" id="KW-0378">Hydrolase</keyword>
<keyword evidence="12 17" id="KW-0472">Membrane</keyword>
<dbReference type="InterPro" id="IPR013783">
    <property type="entry name" value="Ig-like_fold"/>
</dbReference>
<dbReference type="GO" id="GO:0006508">
    <property type="term" value="P:proteolysis"/>
    <property type="evidence" value="ECO:0007669"/>
    <property type="project" value="UniProtKB-KW"/>
</dbReference>
<keyword evidence="11" id="KW-0573">Peptidoglycan synthesis</keyword>
<feature type="domain" description="Penicillin-binding protein transpeptidase" evidence="18">
    <location>
        <begin position="361"/>
        <end position="640"/>
    </location>
</feature>
<dbReference type="Gene3D" id="2.60.40.10">
    <property type="entry name" value="Immunoglobulins"/>
    <property type="match status" value="1"/>
</dbReference>
<protein>
    <submittedName>
        <fullName evidence="20">Uncharacterized protein</fullName>
    </submittedName>
</protein>
<evidence type="ECO:0000259" key="18">
    <source>
        <dbReference type="Pfam" id="PF00905"/>
    </source>
</evidence>
<dbReference type="InterPro" id="IPR050396">
    <property type="entry name" value="Glycosyltr_51/Transpeptidase"/>
</dbReference>
<evidence type="ECO:0000256" key="17">
    <source>
        <dbReference type="SAM" id="Phobius"/>
    </source>
</evidence>
<evidence type="ECO:0000259" key="19">
    <source>
        <dbReference type="Pfam" id="PF00912"/>
    </source>
</evidence>
<dbReference type="PANTHER" id="PTHR32282">
    <property type="entry name" value="BINDING PROTEIN TRANSPEPTIDASE, PUTATIVE-RELATED"/>
    <property type="match status" value="1"/>
</dbReference>
<organism evidence="20 21">
    <name type="scientific">Candidatus Doudnabacteria bacterium RIFCSPLOWO2_01_FULL_44_21</name>
    <dbReference type="NCBI Taxonomy" id="1817841"/>
    <lineage>
        <taxon>Bacteria</taxon>
        <taxon>Candidatus Doudnaibacteriota</taxon>
    </lineage>
</organism>
<evidence type="ECO:0000256" key="2">
    <source>
        <dbReference type="ARBA" id="ARBA00007090"/>
    </source>
</evidence>
<dbReference type="GO" id="GO:0071555">
    <property type="term" value="P:cell wall organization"/>
    <property type="evidence" value="ECO:0007669"/>
    <property type="project" value="UniProtKB-KW"/>
</dbReference>
<evidence type="ECO:0000256" key="3">
    <source>
        <dbReference type="ARBA" id="ARBA00007739"/>
    </source>
</evidence>
<keyword evidence="5" id="KW-0121">Carboxypeptidase</keyword>
<accession>A0A1F5PX96</accession>
<proteinExistence type="inferred from homology"/>
<evidence type="ECO:0000256" key="12">
    <source>
        <dbReference type="ARBA" id="ARBA00023136"/>
    </source>
</evidence>
<dbReference type="Gene3D" id="1.10.3810.10">
    <property type="entry name" value="Biosynthetic peptidoglycan transglycosylase-like"/>
    <property type="match status" value="1"/>
</dbReference>
<evidence type="ECO:0000256" key="15">
    <source>
        <dbReference type="ARBA" id="ARBA00034000"/>
    </source>
</evidence>
<dbReference type="InterPro" id="IPR036950">
    <property type="entry name" value="PBP_transglycosylase"/>
</dbReference>
<evidence type="ECO:0000256" key="4">
    <source>
        <dbReference type="ARBA" id="ARBA00022475"/>
    </source>
</evidence>
<sequence length="854" mass="94379">MSYYYSNWNRNQRSGWKKIVQQILGYPKNLWQKFRTQKTFRRKIFMICAYAITGALLAASALFAAVSLSLPDPNKLNARIIPQSTKIYARDGTTLLYEVHGEAKRTLIELAEIPDYVKWATIAIEDKNFYNNHGIDWRGIFRSLFRNITSGDLTGQGGSTITQQFVRNAILTREKTLIRKIKEAVLAIEIDQKFTKDEILKLYLNEIPYGQNAYGIEAAAQTYFGKRARNLGLAEAAYLAALPQAPTFYNPQGPNKDRLEARKNLVLDQMFEQGYIKEQERDEAWASQVTFNKIKDAILAPHFVLYVQGLLAETYGEKTLEEGGLKVITTLDWNLQQIADKAVKEGVAKNEKNNKASNAALTAIDPKTGQVLAMVGSRDYFDDEHDGQVNVAIRERQPGSSIKPYIYATAFKEGMGPATMLVDVKTVFGTYNGREYAPTNYDGADHGIVNMRKALAGSLNVPAVKTLALVGVQDAIDTAKDMGISSDISADRCGLALVLGGCEIKLIDHVSAMGVFANNGVRHEATTILKITDGSGKILEEYQDNEGEQVLDPQVAYQIVNIMTDNDARSFIFGSNSPLILPGRTVAAKTGTTQEWRDGWTLGFTPSLAAGVWVGNNDFSKMRAGADGVIVAAPIWNQFMREALKDTPPELFIEPPGIQHILVDSISGKLPTEYTTATKSEVFADFALPNTFDDVHVTLNINKYNGKLANSLTPADALETRVYTVLHSEMPNNPDWEVPVVFWAQANGYSYPTEQDDGSTNPSFNNPTINFITPIENQEISNLPLMVQLSVSGDVPLSVELSLNSVFIGSTNTPPYSFEIKQAPNGWSVLSAKAKMSNGNTIQKNILINVKVKK</sequence>
<evidence type="ECO:0000256" key="1">
    <source>
        <dbReference type="ARBA" id="ARBA00004236"/>
    </source>
</evidence>
<dbReference type="FunFam" id="1.10.3810.10:FF:000001">
    <property type="entry name" value="Penicillin-binding protein 1A"/>
    <property type="match status" value="1"/>
</dbReference>
<dbReference type="GO" id="GO:0009252">
    <property type="term" value="P:peptidoglycan biosynthetic process"/>
    <property type="evidence" value="ECO:0007669"/>
    <property type="project" value="UniProtKB-KW"/>
</dbReference>
<evidence type="ECO:0000256" key="14">
    <source>
        <dbReference type="ARBA" id="ARBA00023316"/>
    </source>
</evidence>
<dbReference type="GO" id="GO:0008360">
    <property type="term" value="P:regulation of cell shape"/>
    <property type="evidence" value="ECO:0007669"/>
    <property type="project" value="UniProtKB-KW"/>
</dbReference>
<dbReference type="GO" id="GO:0008955">
    <property type="term" value="F:peptidoglycan glycosyltransferase activity"/>
    <property type="evidence" value="ECO:0007669"/>
    <property type="project" value="UniProtKB-EC"/>
</dbReference>
<dbReference type="GO" id="GO:0030288">
    <property type="term" value="C:outer membrane-bounded periplasmic space"/>
    <property type="evidence" value="ECO:0007669"/>
    <property type="project" value="TreeGrafter"/>
</dbReference>
<dbReference type="InterPro" id="IPR001460">
    <property type="entry name" value="PCN-bd_Tpept"/>
</dbReference>